<dbReference type="GO" id="GO:0016020">
    <property type="term" value="C:membrane"/>
    <property type="evidence" value="ECO:0007669"/>
    <property type="project" value="UniProtKB-SubCell"/>
</dbReference>
<dbReference type="PANTHER" id="PTHR37422">
    <property type="entry name" value="TEICHURONIC ACID BIOSYNTHESIS PROTEIN TUAE"/>
    <property type="match status" value="1"/>
</dbReference>
<keyword evidence="3 5" id="KW-1133">Transmembrane helix</keyword>
<dbReference type="Pfam" id="PF04932">
    <property type="entry name" value="Wzy_C"/>
    <property type="match status" value="1"/>
</dbReference>
<feature type="transmembrane region" description="Helical" evidence="5">
    <location>
        <begin position="79"/>
        <end position="102"/>
    </location>
</feature>
<keyword evidence="2 5" id="KW-0812">Transmembrane</keyword>
<keyword evidence="4 5" id="KW-0472">Membrane</keyword>
<comment type="caution">
    <text evidence="7">The sequence shown here is derived from an EMBL/GenBank/DDBJ whole genome shotgun (WGS) entry which is preliminary data.</text>
</comment>
<feature type="domain" description="O-antigen ligase-related" evidence="6">
    <location>
        <begin position="264"/>
        <end position="392"/>
    </location>
</feature>
<protein>
    <recommendedName>
        <fullName evidence="6">O-antigen ligase-related domain-containing protein</fullName>
    </recommendedName>
</protein>
<dbReference type="InterPro" id="IPR007016">
    <property type="entry name" value="O-antigen_ligase-rel_domated"/>
</dbReference>
<feature type="non-terminal residue" evidence="7">
    <location>
        <position position="1"/>
    </location>
</feature>
<feature type="transmembrane region" description="Helical" evidence="5">
    <location>
        <begin position="233"/>
        <end position="250"/>
    </location>
</feature>
<sequence length="446" mass="49653">FVLLTVPLLFLMQENVLRSVVLLLSLIIWLVVSIKTKSVVLSSILYILITLPFNLTYQLPTHVLFFNTDPYVSGIYTNYLVPTISILDLGLVLLIASYIYEYGRKHMQVILHKFLIYLIPLGLFLLLQSAFRLDLNSLVNGGRLVLGSISLLFLIDYLKTQKHSNIYKCILWISVASVLIQGVLGTMQFIGGSSLGLSMLGESQVVSGMQGSSFVTLNSEVFLRAYGTFPHPNVLGGYFVMNVLLGLFLYSKSKDFYKKLSILLIILSGVFVTLTFSRIVILLVLGIVFVTLVYKLIKGKLFSFTPLLLVERFTNLISGNDTSWTDRINLMKSGLGVMKNNLMFGTGLGNFTKGMENNIPSTVNGVLLIQPVHNVLLLMIAELGIVGSLLYVLLLGKVLVSNVSKMNWFKWLVILTLVVIGCFDHYLFSLPQGMIIGGILFLLLLK</sequence>
<gene>
    <name evidence="7" type="ORF">UR96_C0033G0006</name>
</gene>
<evidence type="ECO:0000313" key="7">
    <source>
        <dbReference type="EMBL" id="KKP91249.1"/>
    </source>
</evidence>
<evidence type="ECO:0000256" key="2">
    <source>
        <dbReference type="ARBA" id="ARBA00022692"/>
    </source>
</evidence>
<evidence type="ECO:0000259" key="6">
    <source>
        <dbReference type="Pfam" id="PF04932"/>
    </source>
</evidence>
<evidence type="ECO:0000256" key="3">
    <source>
        <dbReference type="ARBA" id="ARBA00022989"/>
    </source>
</evidence>
<dbReference type="EMBL" id="LBRE01000033">
    <property type="protein sequence ID" value="KKP91249.1"/>
    <property type="molecule type" value="Genomic_DNA"/>
</dbReference>
<feature type="transmembrane region" description="Helical" evidence="5">
    <location>
        <begin position="262"/>
        <end position="294"/>
    </location>
</feature>
<dbReference type="InterPro" id="IPR051533">
    <property type="entry name" value="WaaL-like"/>
</dbReference>
<dbReference type="Proteomes" id="UP000034140">
    <property type="component" value="Unassembled WGS sequence"/>
</dbReference>
<comment type="subcellular location">
    <subcellularLocation>
        <location evidence="1">Membrane</location>
        <topology evidence="1">Multi-pass membrane protein</topology>
    </subcellularLocation>
</comment>
<feature type="transmembrane region" description="Helical" evidence="5">
    <location>
        <begin position="170"/>
        <end position="190"/>
    </location>
</feature>
<feature type="transmembrane region" description="Helical" evidence="5">
    <location>
        <begin position="39"/>
        <end position="59"/>
    </location>
</feature>
<evidence type="ECO:0000256" key="5">
    <source>
        <dbReference type="SAM" id="Phobius"/>
    </source>
</evidence>
<accession>A0A0G0DAF0</accession>
<feature type="transmembrane region" description="Helical" evidence="5">
    <location>
        <begin position="137"/>
        <end position="158"/>
    </location>
</feature>
<feature type="transmembrane region" description="Helical" evidence="5">
    <location>
        <begin position="412"/>
        <end position="445"/>
    </location>
</feature>
<name>A0A0G0DAF0_9BACT</name>
<dbReference type="PANTHER" id="PTHR37422:SF13">
    <property type="entry name" value="LIPOPOLYSACCHARIDE BIOSYNTHESIS PROTEIN PA4999-RELATED"/>
    <property type="match status" value="1"/>
</dbReference>
<proteinExistence type="predicted"/>
<feature type="transmembrane region" description="Helical" evidence="5">
    <location>
        <begin position="375"/>
        <end position="400"/>
    </location>
</feature>
<evidence type="ECO:0000256" key="1">
    <source>
        <dbReference type="ARBA" id="ARBA00004141"/>
    </source>
</evidence>
<dbReference type="AlphaFoldDB" id="A0A0G0DAF0"/>
<feature type="transmembrane region" description="Helical" evidence="5">
    <location>
        <begin position="16"/>
        <end position="32"/>
    </location>
</feature>
<evidence type="ECO:0000256" key="4">
    <source>
        <dbReference type="ARBA" id="ARBA00023136"/>
    </source>
</evidence>
<feature type="transmembrane region" description="Helical" evidence="5">
    <location>
        <begin position="114"/>
        <end position="131"/>
    </location>
</feature>
<reference evidence="7 8" key="1">
    <citation type="journal article" date="2015" name="Nature">
        <title>rRNA introns, odd ribosomes, and small enigmatic genomes across a large radiation of phyla.</title>
        <authorList>
            <person name="Brown C.T."/>
            <person name="Hug L.A."/>
            <person name="Thomas B.C."/>
            <person name="Sharon I."/>
            <person name="Castelle C.J."/>
            <person name="Singh A."/>
            <person name="Wilkins M.J."/>
            <person name="Williams K.H."/>
            <person name="Banfield J.F."/>
        </authorList>
    </citation>
    <scope>NUCLEOTIDE SEQUENCE [LARGE SCALE GENOMIC DNA]</scope>
</reference>
<evidence type="ECO:0000313" key="8">
    <source>
        <dbReference type="Proteomes" id="UP000034140"/>
    </source>
</evidence>
<organism evidence="7 8">
    <name type="scientific">candidate division WS6 bacterium GW2011_GWC1_36_11</name>
    <dbReference type="NCBI Taxonomy" id="1619090"/>
    <lineage>
        <taxon>Bacteria</taxon>
        <taxon>Candidatus Dojkabacteria</taxon>
    </lineage>
</organism>